<feature type="transmembrane region" description="Helical" evidence="2">
    <location>
        <begin position="862"/>
        <end position="886"/>
    </location>
</feature>
<keyword evidence="4" id="KW-1185">Reference proteome</keyword>
<evidence type="ECO:0000256" key="1">
    <source>
        <dbReference type="SAM" id="MobiDB-lite"/>
    </source>
</evidence>
<dbReference type="EMBL" id="KZ819283">
    <property type="protein sequence ID" value="PWO01419.1"/>
    <property type="molecule type" value="Genomic_DNA"/>
</dbReference>
<keyword evidence="2" id="KW-0472">Membrane</keyword>
<feature type="transmembrane region" description="Helical" evidence="2">
    <location>
        <begin position="831"/>
        <end position="850"/>
    </location>
</feature>
<gene>
    <name evidence="3" type="ORF">FA09DRAFT_14774</name>
</gene>
<evidence type="ECO:0000313" key="4">
    <source>
        <dbReference type="Proteomes" id="UP000245946"/>
    </source>
</evidence>
<dbReference type="Proteomes" id="UP000245946">
    <property type="component" value="Unassembled WGS sequence"/>
</dbReference>
<dbReference type="RefSeq" id="XP_025601697.1">
    <property type="nucleotide sequence ID" value="XM_025739164.1"/>
</dbReference>
<feature type="transmembrane region" description="Helical" evidence="2">
    <location>
        <begin position="768"/>
        <end position="791"/>
    </location>
</feature>
<evidence type="ECO:0000256" key="2">
    <source>
        <dbReference type="SAM" id="Phobius"/>
    </source>
</evidence>
<accession>A0A316ZJV3</accession>
<sequence>MMKKSSSASAQNSPSSPSYCKGGVSTAAAGLGHNTTTHLARQTARVVALAGLGLPALALDAVAAAVAERAVERVVVARAVRRILKDVERAVGKDGVALEAAEARAVEDAAQRAVRALHRLPLDGLGALAALGQVQLGIVGRAQQAAVALDERRLALAQRAQAHAAQALQLLLAPPLLGGQRARVELQRRRPAACVGGAGALARALALPAALDGHARLLGDEPGHQVLDASEVDLGAPAEHRRALRRARAQLRRRLPVARLAVAEAPVARARRHGRAAGRARRLGAVAARAEQRAAHRRDGRRGAGRVALVAAVGAARVRVERQGRLGRAARDGAGLQPQRSGDSRGCAARAAVACGLSLRLNVPLAVRHDECLCCSCRGCRSVFLVRRCERRRVRSAALLDGARRGKLVARARARGGAEVRLRQRRTARVGLGLELGVAVKEGRAGALLRRALDERRVEAGARRQRRAEDRARRQRRARREGAVVESGVARVRHEVLKRQRLAAVGALGLGQRLVRRGAHHGAAAALCAARHRRRRGRPRRQQLAGTQAVVLDAVEADVEQVEAVAAVLRVARRLGLAGAQRHVGLVVAVELLGAVGLLKVVLVDRLARRTRGGNAQADAEALGGARAGHRVRRARAVECARRARAARRVEAARRLRAPLRAALALAAVCQVCARRRDGVERVGPHRRHTGCGMRARLAVRIVRRHGRRVASPCVVAREHGPGLVALQRRWRRCRRLGAALALVRCPPPLVALSSLPALGVFGPLPALIVFGPLPALIVFGPLAALLLLLCPPPLSALRLASLALRLLALPFVARALLVGAALLGGLPRGVLLPAHAFLLVVRALLLLVARQLARVLAALPLGVRGALGVALGVGACGVGGAALLLGKLARAEAGDVAAARLVDDGRRMRGGEVRRGGGGGVRAGVGANGRPRVVRRHGRGCAMRQGWCWWRRGRCRSGRAVAAGHARVTGQSEKRAQAGGRAERRRQAAVPNGGALRQAPMAALGGLVRGEGEELRCLAAPVLRAAGAAGTERRRHAAARALIGHTQCRQAPDRRP</sequence>
<feature type="region of interest" description="Disordered" evidence="1">
    <location>
        <begin position="968"/>
        <end position="995"/>
    </location>
</feature>
<keyword evidence="2" id="KW-0812">Transmembrane</keyword>
<feature type="transmembrane region" description="Helical" evidence="2">
    <location>
        <begin position="737"/>
        <end position="762"/>
    </location>
</feature>
<name>A0A316ZJV3_9BASI</name>
<organism evidence="3 4">
    <name type="scientific">Tilletiopsis washingtonensis</name>
    <dbReference type="NCBI Taxonomy" id="58919"/>
    <lineage>
        <taxon>Eukaryota</taxon>
        <taxon>Fungi</taxon>
        <taxon>Dikarya</taxon>
        <taxon>Basidiomycota</taxon>
        <taxon>Ustilaginomycotina</taxon>
        <taxon>Exobasidiomycetes</taxon>
        <taxon>Entylomatales</taxon>
        <taxon>Entylomatales incertae sedis</taxon>
        <taxon>Tilletiopsis</taxon>
    </lineage>
</organism>
<protein>
    <submittedName>
        <fullName evidence="3">Uncharacterized protein</fullName>
    </submittedName>
</protein>
<keyword evidence="2" id="KW-1133">Transmembrane helix</keyword>
<evidence type="ECO:0000313" key="3">
    <source>
        <dbReference type="EMBL" id="PWO01419.1"/>
    </source>
</evidence>
<dbReference type="AlphaFoldDB" id="A0A316ZJV3"/>
<feature type="compositionally biased region" description="Basic and acidic residues" evidence="1">
    <location>
        <begin position="973"/>
        <end position="987"/>
    </location>
</feature>
<feature type="transmembrane region" description="Helical" evidence="2">
    <location>
        <begin position="583"/>
        <end position="603"/>
    </location>
</feature>
<feature type="transmembrane region" description="Helical" evidence="2">
    <location>
        <begin position="803"/>
        <end position="825"/>
    </location>
</feature>
<reference evidence="3 4" key="1">
    <citation type="journal article" date="2018" name="Mol. Biol. Evol.">
        <title>Broad Genomic Sampling Reveals a Smut Pathogenic Ancestry of the Fungal Clade Ustilaginomycotina.</title>
        <authorList>
            <person name="Kijpornyongpan T."/>
            <person name="Mondo S.J."/>
            <person name="Barry K."/>
            <person name="Sandor L."/>
            <person name="Lee J."/>
            <person name="Lipzen A."/>
            <person name="Pangilinan J."/>
            <person name="LaButti K."/>
            <person name="Hainaut M."/>
            <person name="Henrissat B."/>
            <person name="Grigoriev I.V."/>
            <person name="Spatafora J.W."/>
            <person name="Aime M.C."/>
        </authorList>
    </citation>
    <scope>NUCLEOTIDE SEQUENCE [LARGE SCALE GENOMIC DNA]</scope>
    <source>
        <strain evidence="3 4">MCA 4186</strain>
    </source>
</reference>
<proteinExistence type="predicted"/>
<dbReference type="GeneID" id="37266710"/>